<evidence type="ECO:0000256" key="6">
    <source>
        <dbReference type="RuleBase" id="RU000477"/>
    </source>
</evidence>
<comment type="similarity">
    <text evidence="2 6">Belongs to the MIP/aquaporin (TC 1.A.8) family.</text>
</comment>
<sequence>MLMLTILLTMRTSNSSVRLFAPFAIGSIFIAGITAFGSNTGGSFNPARSFAPALFARHWNDHWVYWLGPTLGSVVAAFLYKCIFKSAIEEGEELEEEDVMDKPNDEVAKSGEKGSKERRGEEKKL</sequence>
<evidence type="ECO:0000313" key="9">
    <source>
        <dbReference type="Proteomes" id="UP000829291"/>
    </source>
</evidence>
<reference evidence="10" key="1">
    <citation type="submission" date="2025-08" db="UniProtKB">
        <authorList>
            <consortium name="RefSeq"/>
        </authorList>
    </citation>
    <scope>IDENTIFICATION</scope>
    <source>
        <tissue evidence="10">Thorax and Abdomen</tissue>
    </source>
</reference>
<evidence type="ECO:0000256" key="8">
    <source>
        <dbReference type="SAM" id="Phobius"/>
    </source>
</evidence>
<feature type="region of interest" description="Disordered" evidence="7">
    <location>
        <begin position="92"/>
        <end position="125"/>
    </location>
</feature>
<dbReference type="Proteomes" id="UP000829291">
    <property type="component" value="Chromosome 5"/>
</dbReference>
<evidence type="ECO:0000256" key="4">
    <source>
        <dbReference type="ARBA" id="ARBA00022989"/>
    </source>
</evidence>
<keyword evidence="5 8" id="KW-0472">Membrane</keyword>
<dbReference type="GeneID" id="107221260"/>
<dbReference type="InterPro" id="IPR034294">
    <property type="entry name" value="Aquaporin_transptr"/>
</dbReference>
<protein>
    <submittedName>
        <fullName evidence="10">Aquaporin-like</fullName>
    </submittedName>
</protein>
<evidence type="ECO:0000256" key="2">
    <source>
        <dbReference type="ARBA" id="ARBA00006175"/>
    </source>
</evidence>
<evidence type="ECO:0000256" key="5">
    <source>
        <dbReference type="ARBA" id="ARBA00023136"/>
    </source>
</evidence>
<comment type="subcellular location">
    <subcellularLocation>
        <location evidence="1">Membrane</location>
        <topology evidence="1">Multi-pass membrane protein</topology>
    </subcellularLocation>
</comment>
<gene>
    <name evidence="10" type="primary">LOC107221260</name>
</gene>
<feature type="transmembrane region" description="Helical" evidence="8">
    <location>
        <begin position="63"/>
        <end position="80"/>
    </location>
</feature>
<dbReference type="SUPFAM" id="SSF81338">
    <property type="entry name" value="Aquaporin-like"/>
    <property type="match status" value="1"/>
</dbReference>
<dbReference type="Pfam" id="PF00230">
    <property type="entry name" value="MIP"/>
    <property type="match status" value="1"/>
</dbReference>
<keyword evidence="4 8" id="KW-1133">Transmembrane helix</keyword>
<dbReference type="PRINTS" id="PR00783">
    <property type="entry name" value="MINTRINSICP"/>
</dbReference>
<feature type="transmembrane region" description="Helical" evidence="8">
    <location>
        <begin position="20"/>
        <end position="38"/>
    </location>
</feature>
<feature type="compositionally biased region" description="Basic and acidic residues" evidence="7">
    <location>
        <begin position="100"/>
        <end position="125"/>
    </location>
</feature>
<dbReference type="PANTHER" id="PTHR19139:SF199">
    <property type="entry name" value="MIP17260P"/>
    <property type="match status" value="1"/>
</dbReference>
<accession>A0ABM3GB43</accession>
<organism evidence="9 10">
    <name type="scientific">Neodiprion lecontei</name>
    <name type="common">Redheaded pine sawfly</name>
    <dbReference type="NCBI Taxonomy" id="441921"/>
    <lineage>
        <taxon>Eukaryota</taxon>
        <taxon>Metazoa</taxon>
        <taxon>Ecdysozoa</taxon>
        <taxon>Arthropoda</taxon>
        <taxon>Hexapoda</taxon>
        <taxon>Insecta</taxon>
        <taxon>Pterygota</taxon>
        <taxon>Neoptera</taxon>
        <taxon>Endopterygota</taxon>
        <taxon>Hymenoptera</taxon>
        <taxon>Tenthredinoidea</taxon>
        <taxon>Diprionidae</taxon>
        <taxon>Diprioninae</taxon>
        <taxon>Neodiprion</taxon>
    </lineage>
</organism>
<evidence type="ECO:0000256" key="7">
    <source>
        <dbReference type="SAM" id="MobiDB-lite"/>
    </source>
</evidence>
<dbReference type="InterPro" id="IPR023271">
    <property type="entry name" value="Aquaporin-like"/>
</dbReference>
<keyword evidence="9" id="KW-1185">Reference proteome</keyword>
<name>A0ABM3GB43_NEOLC</name>
<evidence type="ECO:0000313" key="10">
    <source>
        <dbReference type="RefSeq" id="XP_046597483.1"/>
    </source>
</evidence>
<evidence type="ECO:0000256" key="1">
    <source>
        <dbReference type="ARBA" id="ARBA00004141"/>
    </source>
</evidence>
<dbReference type="RefSeq" id="XP_046597483.1">
    <property type="nucleotide sequence ID" value="XM_046741527.1"/>
</dbReference>
<dbReference type="InterPro" id="IPR000425">
    <property type="entry name" value="MIP"/>
</dbReference>
<keyword evidence="3 6" id="KW-0812">Transmembrane</keyword>
<evidence type="ECO:0000256" key="3">
    <source>
        <dbReference type="ARBA" id="ARBA00022692"/>
    </source>
</evidence>
<keyword evidence="6" id="KW-0813">Transport</keyword>
<dbReference type="PANTHER" id="PTHR19139">
    <property type="entry name" value="AQUAPORIN TRANSPORTER"/>
    <property type="match status" value="1"/>
</dbReference>
<proteinExistence type="inferred from homology"/>
<dbReference type="Gene3D" id="1.20.1080.10">
    <property type="entry name" value="Glycerol uptake facilitator protein"/>
    <property type="match status" value="1"/>
</dbReference>